<accession>A0A179BZD2</accession>
<organism evidence="1">
    <name type="scientific">Rhizobium leguminosarum</name>
    <dbReference type="NCBI Taxonomy" id="384"/>
    <lineage>
        <taxon>Bacteria</taxon>
        <taxon>Pseudomonadati</taxon>
        <taxon>Pseudomonadota</taxon>
        <taxon>Alphaproteobacteria</taxon>
        <taxon>Hyphomicrobiales</taxon>
        <taxon>Rhizobiaceae</taxon>
        <taxon>Rhizobium/Agrobacterium group</taxon>
        <taxon>Rhizobium</taxon>
    </lineage>
</organism>
<protein>
    <recommendedName>
        <fullName evidence="2">IS5/IS1182 family transposase</fullName>
    </recommendedName>
</protein>
<sequence>MSVGFQSQVFSLLIGISTMPHKFNADRRDKITKQKYQVTNWPAYNESLRQGGDLTIWVKDEALAGLVANFHRGRGYPLNDAIFMFC</sequence>
<comment type="caution">
    <text evidence="1">The sequence shown here is derived from an EMBL/GenBank/DDBJ whole genome shotgun (WGS) entry which is preliminary data.</text>
</comment>
<name>A0A179BZD2_RHILE</name>
<dbReference type="AlphaFoldDB" id="A0A179BZD2"/>
<dbReference type="EMBL" id="LWBS01000014">
    <property type="protein sequence ID" value="OAP97082.1"/>
    <property type="molecule type" value="Genomic_DNA"/>
</dbReference>
<gene>
    <name evidence="1" type="ORF">A4U53_37015</name>
</gene>
<evidence type="ECO:0000313" key="1">
    <source>
        <dbReference type="EMBL" id="OAP97082.1"/>
    </source>
</evidence>
<proteinExistence type="predicted"/>
<evidence type="ECO:0008006" key="2">
    <source>
        <dbReference type="Google" id="ProtNLM"/>
    </source>
</evidence>
<reference evidence="1" key="1">
    <citation type="submission" date="2016-04" db="EMBL/GenBank/DDBJ databases">
        <title>Fast-growing isolate from the root nodules of Vavilovia formosa.</title>
        <authorList>
            <person name="Kimeklis A."/>
            <person name="Safronova V."/>
            <person name="Belimov A."/>
            <person name="Andronov E."/>
        </authorList>
    </citation>
    <scope>NUCLEOTIDE SEQUENCE [LARGE SCALE GENOMIC DNA]</scope>
    <source>
        <strain evidence="1">Vaf-46</strain>
    </source>
</reference>